<keyword evidence="6 8" id="KW-1133">Transmembrane helix</keyword>
<keyword evidence="3" id="KW-0813">Transport</keyword>
<evidence type="ECO:0000313" key="10">
    <source>
        <dbReference type="Proteomes" id="UP000215188"/>
    </source>
</evidence>
<dbReference type="Pfam" id="PF01032">
    <property type="entry name" value="FecCD"/>
    <property type="match status" value="1"/>
</dbReference>
<proteinExistence type="inferred from homology"/>
<feature type="transmembrane region" description="Helical" evidence="8">
    <location>
        <begin position="86"/>
        <end position="110"/>
    </location>
</feature>
<evidence type="ECO:0000256" key="6">
    <source>
        <dbReference type="ARBA" id="ARBA00022989"/>
    </source>
</evidence>
<comment type="similarity">
    <text evidence="2">Belongs to the binding-protein-dependent transport system permease family. FecCD subfamily.</text>
</comment>
<feature type="transmembrane region" description="Helical" evidence="8">
    <location>
        <begin position="242"/>
        <end position="270"/>
    </location>
</feature>
<organism evidence="9 10">
    <name type="scientific">Polynucleobacter cosmopolitanus</name>
    <dbReference type="NCBI Taxonomy" id="351345"/>
    <lineage>
        <taxon>Bacteria</taxon>
        <taxon>Pseudomonadati</taxon>
        <taxon>Pseudomonadota</taxon>
        <taxon>Betaproteobacteria</taxon>
        <taxon>Burkholderiales</taxon>
        <taxon>Burkholderiaceae</taxon>
        <taxon>Polynucleobacter</taxon>
    </lineage>
</organism>
<dbReference type="FunFam" id="1.10.3470.10:FF:000001">
    <property type="entry name" value="Vitamin B12 ABC transporter permease BtuC"/>
    <property type="match status" value="1"/>
</dbReference>
<name>A0A229FSU8_9BURK</name>
<feature type="transmembrane region" description="Helical" evidence="8">
    <location>
        <begin position="192"/>
        <end position="210"/>
    </location>
</feature>
<evidence type="ECO:0000256" key="2">
    <source>
        <dbReference type="ARBA" id="ARBA00007935"/>
    </source>
</evidence>
<dbReference type="AlphaFoldDB" id="A0A229FSU8"/>
<evidence type="ECO:0000256" key="3">
    <source>
        <dbReference type="ARBA" id="ARBA00022448"/>
    </source>
</evidence>
<comment type="caution">
    <text evidence="9">The sequence shown here is derived from an EMBL/GenBank/DDBJ whole genome shotgun (WGS) entry which is preliminary data.</text>
</comment>
<feature type="transmembrane region" description="Helical" evidence="8">
    <location>
        <begin position="7"/>
        <end position="29"/>
    </location>
</feature>
<accession>A0A229FSU8</accession>
<reference evidence="9 10" key="1">
    <citation type="submission" date="2017-06" db="EMBL/GenBank/DDBJ databases">
        <title>Reclassification of a Polynucleobacter cosmopolitanus strain isolated from tropical Lake Victoria as Polynucleobacter victoriensis comb. nov.</title>
        <authorList>
            <person name="Hahn M.W."/>
        </authorList>
    </citation>
    <scope>NUCLEOTIDE SEQUENCE [LARGE SCALE GENOMIC DNA]</scope>
    <source>
        <strain evidence="9 10">MWH-MoIso2</strain>
    </source>
</reference>
<evidence type="ECO:0000256" key="4">
    <source>
        <dbReference type="ARBA" id="ARBA00022475"/>
    </source>
</evidence>
<dbReference type="OrthoDB" id="9782305at2"/>
<dbReference type="Proteomes" id="UP000215188">
    <property type="component" value="Unassembled WGS sequence"/>
</dbReference>
<feature type="transmembrane region" description="Helical" evidence="8">
    <location>
        <begin position="57"/>
        <end position="74"/>
    </location>
</feature>
<feature type="transmembrane region" description="Helical" evidence="8">
    <location>
        <begin position="116"/>
        <end position="136"/>
    </location>
</feature>
<keyword evidence="10" id="KW-1185">Reference proteome</keyword>
<sequence>MNNQTALIYAIGLIVLMTIALIAVILGPVEINYLNSLSAHAEPVQNYILWQVRLPRILFAITIGASLGLAGALTQGLFRNPLADPGLLGVSSGAAAAAAGAIVFSGSWAGAIPEGLRIWVLPLAAFCGALSICFLLDRLARWLTPGSVMGLLLTGIAINALVAAFIGLSTYLANDQQLRNLSFWTMGSLAGVNWMVLSLMIFVLAVAFLCSQKLTLQINALSLGEAVAAQVGINLKQLRQRIIVMVAILSACAVAWCGMIGFISLIAPHIARSIAGPDHRQVLPLSMLFGGLLLLLADTLARTVAIPAEIPVGIFTALLGAPFFLSLLAKQRRVLI</sequence>
<dbReference type="GO" id="GO:0022857">
    <property type="term" value="F:transmembrane transporter activity"/>
    <property type="evidence" value="ECO:0007669"/>
    <property type="project" value="InterPro"/>
</dbReference>
<comment type="subcellular location">
    <subcellularLocation>
        <location evidence="1">Cell membrane</location>
        <topology evidence="1">Multi-pass membrane protein</topology>
    </subcellularLocation>
</comment>
<feature type="transmembrane region" description="Helical" evidence="8">
    <location>
        <begin position="308"/>
        <end position="329"/>
    </location>
</feature>
<gene>
    <name evidence="9" type="ORF">AOC33_06495</name>
</gene>
<dbReference type="EMBL" id="NJGG01000002">
    <property type="protein sequence ID" value="OXL14963.1"/>
    <property type="molecule type" value="Genomic_DNA"/>
</dbReference>
<evidence type="ECO:0000256" key="5">
    <source>
        <dbReference type="ARBA" id="ARBA00022692"/>
    </source>
</evidence>
<dbReference type="PANTHER" id="PTHR30472">
    <property type="entry name" value="FERRIC ENTEROBACTIN TRANSPORT SYSTEM PERMEASE PROTEIN"/>
    <property type="match status" value="1"/>
</dbReference>
<evidence type="ECO:0000256" key="8">
    <source>
        <dbReference type="SAM" id="Phobius"/>
    </source>
</evidence>
<keyword evidence="4" id="KW-1003">Cell membrane</keyword>
<keyword evidence="5 8" id="KW-0812">Transmembrane</keyword>
<dbReference type="SUPFAM" id="SSF81345">
    <property type="entry name" value="ABC transporter involved in vitamin B12 uptake, BtuC"/>
    <property type="match status" value="1"/>
</dbReference>
<dbReference type="GO" id="GO:0005886">
    <property type="term" value="C:plasma membrane"/>
    <property type="evidence" value="ECO:0007669"/>
    <property type="project" value="UniProtKB-SubCell"/>
</dbReference>
<dbReference type="Gene3D" id="1.10.3470.10">
    <property type="entry name" value="ABC transporter involved in vitamin B12 uptake, BtuC"/>
    <property type="match status" value="1"/>
</dbReference>
<evidence type="ECO:0000256" key="1">
    <source>
        <dbReference type="ARBA" id="ARBA00004651"/>
    </source>
</evidence>
<feature type="transmembrane region" description="Helical" evidence="8">
    <location>
        <begin position="148"/>
        <end position="172"/>
    </location>
</feature>
<dbReference type="PANTHER" id="PTHR30472:SF25">
    <property type="entry name" value="ABC TRANSPORTER PERMEASE PROTEIN MJ0876-RELATED"/>
    <property type="match status" value="1"/>
</dbReference>
<keyword evidence="7 8" id="KW-0472">Membrane</keyword>
<evidence type="ECO:0000313" key="9">
    <source>
        <dbReference type="EMBL" id="OXL14963.1"/>
    </source>
</evidence>
<dbReference type="CDD" id="cd06550">
    <property type="entry name" value="TM_ABC_iron-siderophores_like"/>
    <property type="match status" value="1"/>
</dbReference>
<protein>
    <submittedName>
        <fullName evidence="9">ABC transporter permease</fullName>
    </submittedName>
</protein>
<dbReference type="RefSeq" id="WP_089515958.1">
    <property type="nucleotide sequence ID" value="NZ_NJGG01000002.1"/>
</dbReference>
<evidence type="ECO:0000256" key="7">
    <source>
        <dbReference type="ARBA" id="ARBA00023136"/>
    </source>
</evidence>
<dbReference type="InterPro" id="IPR037294">
    <property type="entry name" value="ABC_BtuC-like"/>
</dbReference>
<dbReference type="InterPro" id="IPR000522">
    <property type="entry name" value="ABC_transptr_permease_BtuC"/>
</dbReference>